<keyword evidence="5" id="KW-0479">Metal-binding</keyword>
<dbReference type="GO" id="GO:0016705">
    <property type="term" value="F:oxidoreductase activity, acting on paired donors, with incorporation or reduction of molecular oxygen"/>
    <property type="evidence" value="ECO:0007669"/>
    <property type="project" value="InterPro"/>
</dbReference>
<evidence type="ECO:0000256" key="1">
    <source>
        <dbReference type="ARBA" id="ARBA00001971"/>
    </source>
</evidence>
<dbReference type="InterPro" id="IPR001128">
    <property type="entry name" value="Cyt_P450"/>
</dbReference>
<dbReference type="InterPro" id="IPR050121">
    <property type="entry name" value="Cytochrome_P450_monoxygenase"/>
</dbReference>
<dbReference type="Proteomes" id="UP000614334">
    <property type="component" value="Unassembled WGS sequence"/>
</dbReference>
<evidence type="ECO:0000313" key="10">
    <source>
        <dbReference type="Proteomes" id="UP000614334"/>
    </source>
</evidence>
<accession>A0A8H7I8H9</accession>
<dbReference type="InterPro" id="IPR036396">
    <property type="entry name" value="Cyt_P450_sf"/>
</dbReference>
<evidence type="ECO:0000256" key="4">
    <source>
        <dbReference type="ARBA" id="ARBA00022617"/>
    </source>
</evidence>
<evidence type="ECO:0000256" key="5">
    <source>
        <dbReference type="ARBA" id="ARBA00022723"/>
    </source>
</evidence>
<name>A0A8H7I8H9_9AGAM</name>
<dbReference type="PANTHER" id="PTHR24305:SF166">
    <property type="entry name" value="CYTOCHROME P450 12A4, MITOCHONDRIAL-RELATED"/>
    <property type="match status" value="1"/>
</dbReference>
<comment type="similarity">
    <text evidence="3">Belongs to the cytochrome P450 family.</text>
</comment>
<evidence type="ECO:0000256" key="8">
    <source>
        <dbReference type="ARBA" id="ARBA00023033"/>
    </source>
</evidence>
<evidence type="ECO:0000256" key="2">
    <source>
        <dbReference type="ARBA" id="ARBA00005179"/>
    </source>
</evidence>
<evidence type="ECO:0000256" key="6">
    <source>
        <dbReference type="ARBA" id="ARBA00023002"/>
    </source>
</evidence>
<dbReference type="GO" id="GO:0004497">
    <property type="term" value="F:monooxygenase activity"/>
    <property type="evidence" value="ECO:0007669"/>
    <property type="project" value="UniProtKB-KW"/>
</dbReference>
<comment type="caution">
    <text evidence="9">The sequence shown here is derived from an EMBL/GenBank/DDBJ whole genome shotgun (WGS) entry which is preliminary data.</text>
</comment>
<keyword evidence="7" id="KW-0408">Iron</keyword>
<dbReference type="Pfam" id="PF00067">
    <property type="entry name" value="p450"/>
    <property type="match status" value="1"/>
</dbReference>
<dbReference type="GO" id="GO:0020037">
    <property type="term" value="F:heme binding"/>
    <property type="evidence" value="ECO:0007669"/>
    <property type="project" value="InterPro"/>
</dbReference>
<dbReference type="PANTHER" id="PTHR24305">
    <property type="entry name" value="CYTOCHROME P450"/>
    <property type="match status" value="1"/>
</dbReference>
<keyword evidence="6" id="KW-0560">Oxidoreductase</keyword>
<dbReference type="SUPFAM" id="SSF48264">
    <property type="entry name" value="Cytochrome P450"/>
    <property type="match status" value="1"/>
</dbReference>
<dbReference type="Gene3D" id="1.10.630.10">
    <property type="entry name" value="Cytochrome P450"/>
    <property type="match status" value="2"/>
</dbReference>
<comment type="pathway">
    <text evidence="2">Secondary metabolite biosynthesis.</text>
</comment>
<dbReference type="AlphaFoldDB" id="A0A8H7I8H9"/>
<reference evidence="9" key="1">
    <citation type="submission" date="2020-09" db="EMBL/GenBank/DDBJ databases">
        <title>Comparative genome analyses of four rice-infecting Rhizoctonia solani isolates reveal extensive enrichment of homogalacturonan modification genes.</title>
        <authorList>
            <person name="Lee D.-Y."/>
            <person name="Jeon J."/>
            <person name="Kim K.-T."/>
            <person name="Cheong K."/>
            <person name="Song H."/>
            <person name="Choi G."/>
            <person name="Ko J."/>
            <person name="Opiyo S.O."/>
            <person name="Zuo S."/>
            <person name="Madhav S."/>
            <person name="Lee Y.-H."/>
            <person name="Wang G.-L."/>
        </authorList>
    </citation>
    <scope>NUCLEOTIDE SEQUENCE</scope>
    <source>
        <strain evidence="9">AG1-IA B2</strain>
    </source>
</reference>
<evidence type="ECO:0000256" key="7">
    <source>
        <dbReference type="ARBA" id="ARBA00023004"/>
    </source>
</evidence>
<comment type="cofactor">
    <cofactor evidence="1">
        <name>heme</name>
        <dbReference type="ChEBI" id="CHEBI:30413"/>
    </cofactor>
</comment>
<protein>
    <submittedName>
        <fullName evidence="9">Cytochrome P450</fullName>
    </submittedName>
</protein>
<evidence type="ECO:0000256" key="3">
    <source>
        <dbReference type="ARBA" id="ARBA00010617"/>
    </source>
</evidence>
<dbReference type="GO" id="GO:0005506">
    <property type="term" value="F:iron ion binding"/>
    <property type="evidence" value="ECO:0007669"/>
    <property type="project" value="InterPro"/>
</dbReference>
<proteinExistence type="inferred from homology"/>
<evidence type="ECO:0000313" key="9">
    <source>
        <dbReference type="EMBL" id="KAF8751249.1"/>
    </source>
</evidence>
<gene>
    <name evidence="9" type="ORF">RHS01_08767</name>
</gene>
<keyword evidence="4" id="KW-0349">Heme</keyword>
<keyword evidence="8" id="KW-0503">Monooxygenase</keyword>
<sequence>MTLTGPNSPLTLLDSLLHPGGGNAIARYLAPPNTGNLDLGSEYSQSLDGPKPASFIFGKQLTSSSRETKPITPLKGNEMLLFLPETSLSIHDECLGRYGSVCKFKGMMGEDLLWIADPRAINEIILKGYDCFHSSEGFWTDLAFGPNLVTATGHKHKIQRKVLNQYSRHHICVILEGVITAMIGAGGSNTGTIDVEKWMSNVGLEMIGQAGVGHSFGIMSDKEPEYLGASRQVLTIPKSDEVLDKLGFIGSALIFAGHETTMGDWLGLYICLRSTQTFKNQLRAEVREAHGLHGKDLDYDQINSLKYLDAICRESLRLSPIQLLERVATKDSILPLQNPIKLKDGKNTTEKLHVPRGPACERGERIGGF</sequence>
<organism evidence="9 10">
    <name type="scientific">Rhizoctonia solani</name>
    <dbReference type="NCBI Taxonomy" id="456999"/>
    <lineage>
        <taxon>Eukaryota</taxon>
        <taxon>Fungi</taxon>
        <taxon>Dikarya</taxon>
        <taxon>Basidiomycota</taxon>
        <taxon>Agaricomycotina</taxon>
        <taxon>Agaricomycetes</taxon>
        <taxon>Cantharellales</taxon>
        <taxon>Ceratobasidiaceae</taxon>
        <taxon>Rhizoctonia</taxon>
    </lineage>
</organism>
<dbReference type="EMBL" id="JACYCF010000018">
    <property type="protein sequence ID" value="KAF8751249.1"/>
    <property type="molecule type" value="Genomic_DNA"/>
</dbReference>